<dbReference type="PROSITE" id="PS50977">
    <property type="entry name" value="HTH_TETR_2"/>
    <property type="match status" value="1"/>
</dbReference>
<dbReference type="PANTHER" id="PTHR30055:SF234">
    <property type="entry name" value="HTH-TYPE TRANSCRIPTIONAL REGULATOR BETI"/>
    <property type="match status" value="1"/>
</dbReference>
<feature type="domain" description="HTH tetR-type" evidence="5">
    <location>
        <begin position="15"/>
        <end position="74"/>
    </location>
</feature>
<evidence type="ECO:0000259" key="5">
    <source>
        <dbReference type="PROSITE" id="PS50977"/>
    </source>
</evidence>
<reference evidence="6 7" key="1">
    <citation type="submission" date="2020-07" db="EMBL/GenBank/DDBJ databases">
        <title>Sequencing the genomes of 1000 actinobacteria strains.</title>
        <authorList>
            <person name="Klenk H.-P."/>
        </authorList>
    </citation>
    <scope>NUCLEOTIDE SEQUENCE [LARGE SCALE GENOMIC DNA]</scope>
    <source>
        <strain evidence="6 7">DSM 19970</strain>
    </source>
</reference>
<evidence type="ECO:0000256" key="4">
    <source>
        <dbReference type="PROSITE-ProRule" id="PRU00335"/>
    </source>
</evidence>
<keyword evidence="7" id="KW-1185">Reference proteome</keyword>
<dbReference type="PRINTS" id="PR00455">
    <property type="entry name" value="HTHTETR"/>
</dbReference>
<sequence length="195" mass="21699">MSTPIPSRAPRMSVEDRRESILDAVVPLLLSRGADVTTKEIADAAGIAEGTIFRAFADKDELIQLAVARFMDPEPTYAALERIDPHLELEDKIRAVVEVFRERFAGVIGVVSALGHHKPPRDPSHRSDADVRAKAIFSKLFAPDADKFRIEPGLAFFFIRLLTFGTAMPMFMSTRDVDTDQLVDFIMRGITKEGQ</sequence>
<dbReference type="InterPro" id="IPR050109">
    <property type="entry name" value="HTH-type_TetR-like_transc_reg"/>
</dbReference>
<evidence type="ECO:0000313" key="6">
    <source>
        <dbReference type="EMBL" id="NYI42184.1"/>
    </source>
</evidence>
<keyword evidence="1" id="KW-0805">Transcription regulation</keyword>
<evidence type="ECO:0000256" key="3">
    <source>
        <dbReference type="ARBA" id="ARBA00023163"/>
    </source>
</evidence>
<feature type="DNA-binding region" description="H-T-H motif" evidence="4">
    <location>
        <begin position="37"/>
        <end position="56"/>
    </location>
</feature>
<dbReference type="GO" id="GO:0000976">
    <property type="term" value="F:transcription cis-regulatory region binding"/>
    <property type="evidence" value="ECO:0007669"/>
    <property type="project" value="TreeGrafter"/>
</dbReference>
<dbReference type="GO" id="GO:0003700">
    <property type="term" value="F:DNA-binding transcription factor activity"/>
    <property type="evidence" value="ECO:0007669"/>
    <property type="project" value="TreeGrafter"/>
</dbReference>
<gene>
    <name evidence="6" type="ORF">BKA03_002303</name>
</gene>
<organism evidence="6 7">
    <name type="scientific">Demequina lutea</name>
    <dbReference type="NCBI Taxonomy" id="431489"/>
    <lineage>
        <taxon>Bacteria</taxon>
        <taxon>Bacillati</taxon>
        <taxon>Actinomycetota</taxon>
        <taxon>Actinomycetes</taxon>
        <taxon>Micrococcales</taxon>
        <taxon>Demequinaceae</taxon>
        <taxon>Demequina</taxon>
    </lineage>
</organism>
<dbReference type="PANTHER" id="PTHR30055">
    <property type="entry name" value="HTH-TYPE TRANSCRIPTIONAL REGULATOR RUTR"/>
    <property type="match status" value="1"/>
</dbReference>
<evidence type="ECO:0000256" key="2">
    <source>
        <dbReference type="ARBA" id="ARBA00023125"/>
    </source>
</evidence>
<name>A0A7Y9ZB91_9MICO</name>
<evidence type="ECO:0000256" key="1">
    <source>
        <dbReference type="ARBA" id="ARBA00023015"/>
    </source>
</evidence>
<dbReference type="InterPro" id="IPR001647">
    <property type="entry name" value="HTH_TetR"/>
</dbReference>
<dbReference type="Proteomes" id="UP000547973">
    <property type="component" value="Unassembled WGS sequence"/>
</dbReference>
<dbReference type="AlphaFoldDB" id="A0A7Y9ZB91"/>
<dbReference type="InterPro" id="IPR009057">
    <property type="entry name" value="Homeodomain-like_sf"/>
</dbReference>
<dbReference type="RefSeq" id="WP_202965702.1">
    <property type="nucleotide sequence ID" value="NZ_BBRC01000002.1"/>
</dbReference>
<dbReference type="SUPFAM" id="SSF46689">
    <property type="entry name" value="Homeodomain-like"/>
    <property type="match status" value="1"/>
</dbReference>
<keyword evidence="2 4" id="KW-0238">DNA-binding</keyword>
<comment type="caution">
    <text evidence="6">The sequence shown here is derived from an EMBL/GenBank/DDBJ whole genome shotgun (WGS) entry which is preliminary data.</text>
</comment>
<keyword evidence="3" id="KW-0804">Transcription</keyword>
<evidence type="ECO:0000313" key="7">
    <source>
        <dbReference type="Proteomes" id="UP000547973"/>
    </source>
</evidence>
<accession>A0A7Y9ZB91</accession>
<proteinExistence type="predicted"/>
<dbReference type="Pfam" id="PF00440">
    <property type="entry name" value="TetR_N"/>
    <property type="match status" value="1"/>
</dbReference>
<protein>
    <submittedName>
        <fullName evidence="6">AcrR family transcriptional regulator</fullName>
    </submittedName>
</protein>
<dbReference type="Gene3D" id="1.10.357.10">
    <property type="entry name" value="Tetracycline Repressor, domain 2"/>
    <property type="match status" value="1"/>
</dbReference>
<dbReference type="EMBL" id="JACBZO010000001">
    <property type="protein sequence ID" value="NYI42184.1"/>
    <property type="molecule type" value="Genomic_DNA"/>
</dbReference>